<gene>
    <name evidence="1" type="ORF">MESMUL_07260</name>
</gene>
<organism evidence="1 2">
    <name type="scientific">Mesosutterella multiformis</name>
    <dbReference type="NCBI Taxonomy" id="2259133"/>
    <lineage>
        <taxon>Bacteria</taxon>
        <taxon>Pseudomonadati</taxon>
        <taxon>Pseudomonadota</taxon>
        <taxon>Betaproteobacteria</taxon>
        <taxon>Burkholderiales</taxon>
        <taxon>Sutterellaceae</taxon>
        <taxon>Mesosutterella</taxon>
    </lineage>
</organism>
<dbReference type="RefSeq" id="WP_235005595.1">
    <property type="nucleotide sequence ID" value="NZ_BGZJ01000001.1"/>
</dbReference>
<name>A0A388SAM9_9BURK</name>
<sequence length="84" mass="9561">MAQEFEKRPDGMPLWKDVSGKNVSCTEKVKVLDENYRELRESVSAALDDAVLIGCRADDIRTILKEMISEVESSYPDARPEKEK</sequence>
<dbReference type="Proteomes" id="UP000266091">
    <property type="component" value="Unassembled WGS sequence"/>
</dbReference>
<comment type="caution">
    <text evidence="1">The sequence shown here is derived from an EMBL/GenBank/DDBJ whole genome shotgun (WGS) entry which is preliminary data.</text>
</comment>
<dbReference type="AlphaFoldDB" id="A0A388SAM9"/>
<proteinExistence type="predicted"/>
<evidence type="ECO:0000313" key="2">
    <source>
        <dbReference type="Proteomes" id="UP000266091"/>
    </source>
</evidence>
<dbReference type="EMBL" id="BGZJ01000001">
    <property type="protein sequence ID" value="GBO93372.1"/>
    <property type="molecule type" value="Genomic_DNA"/>
</dbReference>
<accession>A0A401LJX5</accession>
<protein>
    <submittedName>
        <fullName evidence="1">Uncharacterized protein</fullName>
    </submittedName>
</protein>
<keyword evidence="2" id="KW-1185">Reference proteome</keyword>
<evidence type="ECO:0000313" key="1">
    <source>
        <dbReference type="EMBL" id="GBO93372.1"/>
    </source>
</evidence>
<accession>A0A388SAM9</accession>
<reference evidence="1 2" key="1">
    <citation type="journal article" date="2018" name="Int. J. Syst. Evol. Microbiol.">
        <title>Mesosutterella multiformis gen. nov., sp. nov., a member of the family Sutterellaceae and Sutterella megalosphaeroides sp. nov., isolated from human faeces.</title>
        <authorList>
            <person name="Sakamoto M."/>
            <person name="Ikeyama N."/>
            <person name="Kunihiro T."/>
            <person name="Iino T."/>
            <person name="Yuki M."/>
            <person name="Ohkuma M."/>
        </authorList>
    </citation>
    <scope>NUCLEOTIDE SEQUENCE [LARGE SCALE GENOMIC DNA]</scope>
    <source>
        <strain evidence="1 2">4NBBH2</strain>
    </source>
</reference>